<organism evidence="3 4">
    <name type="scientific">Acinetobacter ursingii</name>
    <dbReference type="NCBI Taxonomy" id="108980"/>
    <lineage>
        <taxon>Bacteria</taxon>
        <taxon>Pseudomonadati</taxon>
        <taxon>Pseudomonadota</taxon>
        <taxon>Gammaproteobacteria</taxon>
        <taxon>Moraxellales</taxon>
        <taxon>Moraxellaceae</taxon>
        <taxon>Acinetobacter</taxon>
    </lineage>
</organism>
<keyword evidence="1" id="KW-1133">Transmembrane helix</keyword>
<keyword evidence="2" id="KW-0732">Signal</keyword>
<dbReference type="InterPro" id="IPR026457">
    <property type="entry name" value="CSLREA_Nterm"/>
</dbReference>
<accession>A0A7T9UG62</accession>
<gene>
    <name evidence="3" type="ORF">I6I53_09285</name>
</gene>
<dbReference type="GeneID" id="66213146"/>
<feature type="signal peptide" evidence="2">
    <location>
        <begin position="1"/>
        <end position="21"/>
    </location>
</feature>
<keyword evidence="1" id="KW-0812">Transmembrane</keyword>
<name>A0A7T9UG62_9GAMM</name>
<keyword evidence="1" id="KW-0472">Membrane</keyword>
<reference evidence="3 4" key="1">
    <citation type="submission" date="2021-01" db="EMBL/GenBank/DDBJ databases">
        <title>FDA dAtabase for Regulatory Grade micrObial Sequences (FDA-ARGOS): Supporting development and validation of Infectious Disease Dx tests.</title>
        <authorList>
            <person name="Sproer C."/>
            <person name="Gronow S."/>
            <person name="Severitt S."/>
            <person name="Schroder I."/>
            <person name="Tallon L."/>
            <person name="Sadzewicz L."/>
            <person name="Zhao X."/>
            <person name="Boylan J."/>
            <person name="Ott S."/>
            <person name="Bowen H."/>
            <person name="Vavikolanu K."/>
            <person name="Mehta A."/>
            <person name="Aluvathingal J."/>
            <person name="Nadendla S."/>
            <person name="Lowell S."/>
            <person name="Myers T."/>
            <person name="Yan Y."/>
            <person name="Sichtig H."/>
        </authorList>
    </citation>
    <scope>NUCLEOTIDE SEQUENCE [LARGE SCALE GENOMIC DNA]</scope>
    <source>
        <strain evidence="3 4">FDAARGOS_1096</strain>
    </source>
</reference>
<dbReference type="Proteomes" id="UP000595320">
    <property type="component" value="Chromosome"/>
</dbReference>
<dbReference type="InterPro" id="IPR011050">
    <property type="entry name" value="Pectin_lyase_fold/virulence"/>
</dbReference>
<feature type="transmembrane region" description="Helical" evidence="1">
    <location>
        <begin position="794"/>
        <end position="812"/>
    </location>
</feature>
<evidence type="ECO:0000256" key="2">
    <source>
        <dbReference type="SAM" id="SignalP"/>
    </source>
</evidence>
<dbReference type="RefSeq" id="WP_004998945.1">
    <property type="nucleotide sequence ID" value="NZ_BKGH01000066.1"/>
</dbReference>
<proteinExistence type="predicted"/>
<sequence>MKNYKKGLLTVMVLSAMSLMAAEDKTIYVNTFDDIDDQGSSKCSLRMAMKAAELNRSYGGCGAGNTAASAIDYIQLEEGSYKLNSELVPGSSISLMGKIPQDYSKIDVITNDYPAKTVLKSIIDGQGKSRLINTSGTKASITVSNVQLQNAKSDSRGGALYLGAATTLTGVSILNSSANQGAAIYLEGNNSSLTLTSGIYQGNKTVKKNQNDVDNIGDVLAMSCLDNLSYNKRTLAFTNNSFIQNGSSDSKSTLEFCGEPTTTLTANTIAQNTVNADNGSIIKFTGDSRVNTDVNKLSTASTLQMVSNTIIENNAFSTFLYDKIGIKVLSFNILAFNSNRSCRYLLGEAKDQKDTGVGLVYNAVSLAAGSQSQCDVASEVLPEKQTNIDMSNSSMSSVLSSLQIPSEYTSFLPLYFPKDNSSDTDLVDVNTDGCSTQDQRGINRITDGTLILNPAGRNSCDLGSTEIMRLTAGDINGIVNSSLVTLLDGYQTQLDFFKAQVANTSTNPDFLPYYNKRIKEYEDLLSYTKANEKYRAVYVDPFAFSLPDEVVLPDGGRQIQHLTPDTYAVSVKALGVGMITGSGDSTKLDARPDENLKCEWNPDLKRIMVYRLDDGITQAGEYNFCQYTLTLKNADGSLNTSKQSSGLMQVNFVNIAPIAKASEYTIQYGTDQKINVNLLSNASDDGDGAVSALVNKPNKPAFYHDENGVELPIRLTTVPSGITVTPEHTGPCPYPDQKETCYGGNLAIQVKNNFNVFDYKFSYLIYDADGTKSSEATVTLKNTASTTNNQSSSGGGSLGIFTVLGLVGLVLYRRRS</sequence>
<evidence type="ECO:0000313" key="4">
    <source>
        <dbReference type="Proteomes" id="UP000595320"/>
    </source>
</evidence>
<evidence type="ECO:0000256" key="1">
    <source>
        <dbReference type="SAM" id="Phobius"/>
    </source>
</evidence>
<protein>
    <submittedName>
        <fullName evidence="3">CSLREA domain-containing protein</fullName>
    </submittedName>
</protein>
<dbReference type="AlphaFoldDB" id="A0A7T9UG62"/>
<dbReference type="SUPFAM" id="SSF51126">
    <property type="entry name" value="Pectin lyase-like"/>
    <property type="match status" value="1"/>
</dbReference>
<dbReference type="NCBIfam" id="TIGR04214">
    <property type="entry name" value="CSLREA_Nterm"/>
    <property type="match status" value="1"/>
</dbReference>
<dbReference type="EMBL" id="CP068176">
    <property type="protein sequence ID" value="QQT85142.1"/>
    <property type="molecule type" value="Genomic_DNA"/>
</dbReference>
<feature type="chain" id="PRO_5034238088" evidence="2">
    <location>
        <begin position="22"/>
        <end position="816"/>
    </location>
</feature>
<evidence type="ECO:0000313" key="3">
    <source>
        <dbReference type="EMBL" id="QQT85142.1"/>
    </source>
</evidence>